<accession>M9RJX6</accession>
<dbReference type="STRING" id="391616.OA238_c04550"/>
<feature type="region of interest" description="Disordered" evidence="1">
    <location>
        <begin position="215"/>
        <end position="236"/>
    </location>
</feature>
<organism evidence="3 4">
    <name type="scientific">Octadecabacter arcticus 238</name>
    <dbReference type="NCBI Taxonomy" id="391616"/>
    <lineage>
        <taxon>Bacteria</taxon>
        <taxon>Pseudomonadati</taxon>
        <taxon>Pseudomonadota</taxon>
        <taxon>Alphaproteobacteria</taxon>
        <taxon>Rhodobacterales</taxon>
        <taxon>Roseobacteraceae</taxon>
        <taxon>Octadecabacter</taxon>
    </lineage>
</organism>
<dbReference type="GO" id="GO:0008233">
    <property type="term" value="F:peptidase activity"/>
    <property type="evidence" value="ECO:0007669"/>
    <property type="project" value="UniProtKB-KW"/>
</dbReference>
<keyword evidence="4" id="KW-1185">Reference proteome</keyword>
<dbReference type="eggNOG" id="COG1214">
    <property type="taxonomic scope" value="Bacteria"/>
</dbReference>
<dbReference type="EMBL" id="CP003742">
    <property type="protein sequence ID" value="AGI70701.1"/>
    <property type="molecule type" value="Genomic_DNA"/>
</dbReference>
<dbReference type="GO" id="GO:0002949">
    <property type="term" value="P:tRNA threonylcarbamoyladenosine modification"/>
    <property type="evidence" value="ECO:0007669"/>
    <property type="project" value="InterPro"/>
</dbReference>
<gene>
    <name evidence="3" type="ORF">OA238_c04550</name>
</gene>
<reference evidence="3 4" key="1">
    <citation type="journal article" date="2013" name="PLoS ONE">
        <title>Poles Apart: Arctic and Antarctic Octadecabacter strains Share High Genome Plasticity and a New Type of Xanthorhodopsin.</title>
        <authorList>
            <person name="Vollmers J."/>
            <person name="Voget S."/>
            <person name="Dietrich S."/>
            <person name="Gollnow K."/>
            <person name="Smits M."/>
            <person name="Meyer K."/>
            <person name="Brinkhoff T."/>
            <person name="Simon M."/>
            <person name="Daniel R."/>
        </authorList>
    </citation>
    <scope>NUCLEOTIDE SEQUENCE [LARGE SCALE GENOMIC DNA]</scope>
    <source>
        <strain evidence="3 4">238</strain>
    </source>
</reference>
<dbReference type="InterPro" id="IPR022496">
    <property type="entry name" value="T6A_TsaB"/>
</dbReference>
<sequence length="236" mass="24792">MKAQPTILAFDTSAAHCAAALLWGDGQIAARQEDMSRGQGERLMGLLEEVLQQEGFAWSDLDAIAVGVGPGNFTGIRIAVSAARGLALGLGIPVISVSNFEIMRGPNSVTDLHGQLVSLPAPRGTNYIQVFDGGKAARAPQHIAVGSETEPALDLRGVTDVIGEHAADISMLNARTAQSSAIPAMEREIHEVPGTMVRIATDKWLAGQVDGTRPAPLYVRPADAAPPRDKPPVILP</sequence>
<dbReference type="PANTHER" id="PTHR11735">
    <property type="entry name" value="TRNA N6-ADENOSINE THREONYLCARBAMOYLTRANSFERASE"/>
    <property type="match status" value="1"/>
</dbReference>
<dbReference type="Pfam" id="PF00814">
    <property type="entry name" value="TsaD"/>
    <property type="match status" value="1"/>
</dbReference>
<proteinExistence type="predicted"/>
<evidence type="ECO:0000313" key="4">
    <source>
        <dbReference type="Proteomes" id="UP000004688"/>
    </source>
</evidence>
<keyword evidence="3" id="KW-0645">Protease</keyword>
<evidence type="ECO:0000259" key="2">
    <source>
        <dbReference type="Pfam" id="PF00814"/>
    </source>
</evidence>
<dbReference type="GO" id="GO:0005829">
    <property type="term" value="C:cytosol"/>
    <property type="evidence" value="ECO:0007669"/>
    <property type="project" value="TreeGrafter"/>
</dbReference>
<feature type="compositionally biased region" description="Basic and acidic residues" evidence="1">
    <location>
        <begin position="226"/>
        <end position="236"/>
    </location>
</feature>
<dbReference type="KEGG" id="oar:OA238_c04550"/>
<evidence type="ECO:0000313" key="3">
    <source>
        <dbReference type="EMBL" id="AGI70701.1"/>
    </source>
</evidence>
<dbReference type="InterPro" id="IPR000905">
    <property type="entry name" value="Gcp-like_dom"/>
</dbReference>
<dbReference type="RefSeq" id="WP_015493937.1">
    <property type="nucleotide sequence ID" value="NC_020908.1"/>
</dbReference>
<dbReference type="PANTHER" id="PTHR11735:SF11">
    <property type="entry name" value="TRNA THREONYLCARBAMOYLADENOSINE BIOSYNTHESIS PROTEIN TSAB"/>
    <property type="match status" value="1"/>
</dbReference>
<dbReference type="OrthoDB" id="9809995at2"/>
<evidence type="ECO:0000256" key="1">
    <source>
        <dbReference type="SAM" id="MobiDB-lite"/>
    </source>
</evidence>
<feature type="domain" description="Gcp-like" evidence="2">
    <location>
        <begin position="35"/>
        <end position="103"/>
    </location>
</feature>
<dbReference type="InterPro" id="IPR043129">
    <property type="entry name" value="ATPase_NBD"/>
</dbReference>
<keyword evidence="3" id="KW-0378">Hydrolase</keyword>
<dbReference type="AlphaFoldDB" id="M9RJX6"/>
<dbReference type="Gene3D" id="3.30.420.40">
    <property type="match status" value="2"/>
</dbReference>
<dbReference type="SUPFAM" id="SSF53067">
    <property type="entry name" value="Actin-like ATPase domain"/>
    <property type="match status" value="1"/>
</dbReference>
<dbReference type="NCBIfam" id="TIGR03725">
    <property type="entry name" value="T6A_YeaZ"/>
    <property type="match status" value="1"/>
</dbReference>
<name>M9RJX6_9RHOB</name>
<dbReference type="GO" id="GO:0006508">
    <property type="term" value="P:proteolysis"/>
    <property type="evidence" value="ECO:0007669"/>
    <property type="project" value="UniProtKB-KW"/>
</dbReference>
<protein>
    <submittedName>
        <fullName evidence="3">Putative glycoprotease family protein</fullName>
    </submittedName>
</protein>
<dbReference type="Proteomes" id="UP000004688">
    <property type="component" value="Chromosome"/>
</dbReference>
<dbReference type="HOGENOM" id="CLU_064886_3_0_5"/>